<evidence type="ECO:0000256" key="9">
    <source>
        <dbReference type="ARBA" id="ARBA00057736"/>
    </source>
</evidence>
<dbReference type="PANTHER" id="PTHR47573">
    <property type="entry name" value="PROTEIN AF-9 HOMOLOG"/>
    <property type="match status" value="1"/>
</dbReference>
<evidence type="ECO:0000256" key="7">
    <source>
        <dbReference type="ARBA" id="ARBA00023163"/>
    </source>
</evidence>
<dbReference type="InterPro" id="IPR005033">
    <property type="entry name" value="YEATS"/>
</dbReference>
<evidence type="ECO:0000256" key="11">
    <source>
        <dbReference type="ARBA" id="ARBA00068331"/>
    </source>
</evidence>
<accession>A0A6F9DWM7</accession>
<dbReference type="CDD" id="cd16909">
    <property type="entry name" value="YEATS_GAS41_like"/>
    <property type="match status" value="1"/>
</dbReference>
<organism evidence="15">
    <name type="scientific">Phallusia mammillata</name>
    <dbReference type="NCBI Taxonomy" id="59560"/>
    <lineage>
        <taxon>Eukaryota</taxon>
        <taxon>Metazoa</taxon>
        <taxon>Chordata</taxon>
        <taxon>Tunicata</taxon>
        <taxon>Ascidiacea</taxon>
        <taxon>Phlebobranchia</taxon>
        <taxon>Ascidiidae</taxon>
        <taxon>Phallusia</taxon>
    </lineage>
</organism>
<feature type="coiled-coil region" evidence="13">
    <location>
        <begin position="181"/>
        <end position="229"/>
    </location>
</feature>
<evidence type="ECO:0000256" key="5">
    <source>
        <dbReference type="ARBA" id="ARBA00023015"/>
    </source>
</evidence>
<dbReference type="PANTHER" id="PTHR47573:SF1">
    <property type="entry name" value="PROTEIN AF-9 HOMOLOG"/>
    <property type="match status" value="1"/>
</dbReference>
<evidence type="ECO:0000313" key="15">
    <source>
        <dbReference type="EMBL" id="CAB3267822.1"/>
    </source>
</evidence>
<name>A0A6F9DWM7_9ASCI</name>
<keyword evidence="3" id="KW-0832">Ubl conjugation</keyword>
<dbReference type="Gene3D" id="2.60.40.1970">
    <property type="entry name" value="YEATS domain"/>
    <property type="match status" value="1"/>
</dbReference>
<dbReference type="GO" id="GO:0005654">
    <property type="term" value="C:nucleoplasm"/>
    <property type="evidence" value="ECO:0007669"/>
    <property type="project" value="UniProtKB-ARBA"/>
</dbReference>
<dbReference type="PROSITE" id="PS51037">
    <property type="entry name" value="YEATS"/>
    <property type="match status" value="1"/>
</dbReference>
<keyword evidence="5" id="KW-0805">Transcription regulation</keyword>
<evidence type="ECO:0000256" key="8">
    <source>
        <dbReference type="ARBA" id="ARBA00023242"/>
    </source>
</evidence>
<comment type="function">
    <text evidence="9">Chromatin reader component of the NuA4 histone acetyltransferase (HAT) complex, a complex involved in transcriptional activation of select genes principally by acetylation of nucleosomal histones H4 and H2A. Specifically recognizes and binds acylated histone H3, with a preference for histone H3 diacetylated at 'Lys-18' and 'Lys-27' (H3K18ac and H3K27ac) or histone H3 diacetylated at 'Lys-14' and 'Lys-27' (H3K14ac and H3K27ac). Also able to recognize and bind crotonylated histone H3. May also recognize and bind histone H3 succinylated at 'Lys-122' (H3K122succ); additional evidences are however required to confirm this result in vivo. Plays a key role in histone variant H2AZ1/H2A.Z deposition into specific chromatin regions: recognizes and binds H3K14ac and H3K27ac on the promoters of actively transcribed genes and recruits NuA4-related complex to deposit H2AZ1/H2A.Z. H2AZ1/H2A.Z deposition is required for maintenance of embryonic stem cell.</text>
</comment>
<dbReference type="AlphaFoldDB" id="A0A6F9DWM7"/>
<keyword evidence="7" id="KW-0804">Transcription</keyword>
<keyword evidence="1" id="KW-1017">Isopeptide bond</keyword>
<evidence type="ECO:0000256" key="13">
    <source>
        <dbReference type="SAM" id="Coils"/>
    </source>
</evidence>
<dbReference type="InterPro" id="IPR055129">
    <property type="entry name" value="YEATS_dom"/>
</dbReference>
<dbReference type="GO" id="GO:0006325">
    <property type="term" value="P:chromatin organization"/>
    <property type="evidence" value="ECO:0007669"/>
    <property type="project" value="UniProtKB-KW"/>
</dbReference>
<evidence type="ECO:0000256" key="4">
    <source>
        <dbReference type="ARBA" id="ARBA00022853"/>
    </source>
</evidence>
<gene>
    <name evidence="15" type="primary">Yeats4</name>
</gene>
<keyword evidence="8 12" id="KW-0539">Nucleus</keyword>
<dbReference type="EMBL" id="LR791960">
    <property type="protein sequence ID" value="CAB3267822.1"/>
    <property type="molecule type" value="mRNA"/>
</dbReference>
<keyword evidence="4" id="KW-0156">Chromatin regulator</keyword>
<dbReference type="GO" id="GO:0006355">
    <property type="term" value="P:regulation of DNA-templated transcription"/>
    <property type="evidence" value="ECO:0007669"/>
    <property type="project" value="InterPro"/>
</dbReference>
<keyword evidence="2" id="KW-0341">Growth regulation</keyword>
<dbReference type="FunFam" id="2.60.40.1970:FF:000002">
    <property type="entry name" value="YEATS domain-containing protein 4"/>
    <property type="match status" value="1"/>
</dbReference>
<keyword evidence="6 13" id="KW-0175">Coiled coil</keyword>
<comment type="subcellular location">
    <subcellularLocation>
        <location evidence="12">Nucleus</location>
    </subcellularLocation>
</comment>
<evidence type="ECO:0000259" key="14">
    <source>
        <dbReference type="PROSITE" id="PS51037"/>
    </source>
</evidence>
<sequence length="229" mass="26703">MNRSSGGEFVAESGGRMKGICVVKPIVYGNSARYFGKKREEDGHTHSWTVYLKPYHNEDISVYVKKIQFKLHESYANPLRVVTKPPYEVTETGWGQFDVVIKVFFHDTGERPLTIYHPLRLFQTESNLILSKKTVVSESYDEMIFQDPSVMMHSLLTSCRQLTLGAHKHETDFEEKERQTVKQLTAAKQKIQVEIKDLKERLKQSRDNIKSFREEIKKLEREQDNSEMT</sequence>
<evidence type="ECO:0000256" key="10">
    <source>
        <dbReference type="ARBA" id="ARBA00064752"/>
    </source>
</evidence>
<dbReference type="Pfam" id="PF03366">
    <property type="entry name" value="YEATS"/>
    <property type="match status" value="1"/>
</dbReference>
<evidence type="ECO:0000256" key="3">
    <source>
        <dbReference type="ARBA" id="ARBA00022843"/>
    </source>
</evidence>
<comment type="subunit">
    <text evidence="10">Component of numerous complexes with chromatin remodeling and histone acetyltransferase activity. Component of the NuA4 histone acetyltransferase complex which contains the catalytic subunit KAT5/TIP60 and the subunits EP400, TRRAP/PAF400, BRD8/SMAP, EPC1, DMAP1/DNMAP1, RUVBL1/TIP49, RUVBL2, ING3, actin, ACTL6A/BAF53A, MORF4L1/MRG15, MORF4L2/MRGX, MRGBP, YEATS4/GAS41, VPS72/YL1 and MEAF6. The NuA4 complex interacts with MYC and the adenovirus E1A protein. Component of a NuA4-related complex which contains EP400, TRRAP/PAF400, SRCAP, BRD8/SMAP, EPC1, DMAP1/DNMAP1, RUVBL1/TIP49, RUVBL2, actin, ACTL6A/BAF53A, VPS72 and YEATS4/GAS41. Interacts with MLLT10/AF10. Also interacts with the SWI/SNF component SMARCB1/BAF47, TACC1 and TACC2, and the nuclear matrix protein NUMA1.</text>
</comment>
<dbReference type="InterPro" id="IPR038704">
    <property type="entry name" value="YEAST_sf"/>
</dbReference>
<feature type="domain" description="YEATS" evidence="14">
    <location>
        <begin position="16"/>
        <end position="159"/>
    </location>
</feature>
<evidence type="ECO:0000256" key="2">
    <source>
        <dbReference type="ARBA" id="ARBA00022604"/>
    </source>
</evidence>
<protein>
    <recommendedName>
        <fullName evidence="11">YEATS domain-containing protein 4</fullName>
    </recommendedName>
</protein>
<evidence type="ECO:0000256" key="12">
    <source>
        <dbReference type="PROSITE-ProRule" id="PRU00376"/>
    </source>
</evidence>
<evidence type="ECO:0000256" key="1">
    <source>
        <dbReference type="ARBA" id="ARBA00022499"/>
    </source>
</evidence>
<proteinExistence type="evidence at transcript level"/>
<reference evidence="15" key="1">
    <citation type="submission" date="2020-04" db="EMBL/GenBank/DDBJ databases">
        <authorList>
            <person name="Neveu A P."/>
        </authorList>
    </citation>
    <scope>NUCLEOTIDE SEQUENCE</scope>
    <source>
        <tissue evidence="15">Whole embryo</tissue>
    </source>
</reference>
<evidence type="ECO:0000256" key="6">
    <source>
        <dbReference type="ARBA" id="ARBA00023054"/>
    </source>
</evidence>